<keyword evidence="5" id="KW-1185">Reference proteome</keyword>
<sequence>MKSSAFPETSGDAASRGRILIVEDDPEAAEFFRHVLVTRGRFEVTHTPDPVTALALAAAQCWNLLLADLDLPGMSGLELLAALRPITPRLPGIVVTAHPLGLSPALAAPGTVQPDAVLAKPVRADLLLETASMLAARLGRPR</sequence>
<name>A0A6P2BYD1_9ACTN</name>
<dbReference type="OrthoDB" id="3514174at2"/>
<accession>A0A6P2BYD1</accession>
<dbReference type="GO" id="GO:0000160">
    <property type="term" value="P:phosphorelay signal transduction system"/>
    <property type="evidence" value="ECO:0007669"/>
    <property type="project" value="InterPro"/>
</dbReference>
<dbReference type="InterPro" id="IPR050595">
    <property type="entry name" value="Bact_response_regulator"/>
</dbReference>
<feature type="modified residue" description="4-aspartylphosphate" evidence="2">
    <location>
        <position position="68"/>
    </location>
</feature>
<dbReference type="InterPro" id="IPR011006">
    <property type="entry name" value="CheY-like_superfamily"/>
</dbReference>
<dbReference type="Gene3D" id="3.40.50.2300">
    <property type="match status" value="1"/>
</dbReference>
<dbReference type="CDD" id="cd00156">
    <property type="entry name" value="REC"/>
    <property type="match status" value="1"/>
</dbReference>
<dbReference type="EMBL" id="RPFW01000003">
    <property type="protein sequence ID" value="TVZ03938.1"/>
    <property type="molecule type" value="Genomic_DNA"/>
</dbReference>
<comment type="caution">
    <text evidence="4">The sequence shown here is derived from an EMBL/GenBank/DDBJ whole genome shotgun (WGS) entry which is preliminary data.</text>
</comment>
<keyword evidence="1 2" id="KW-0597">Phosphoprotein</keyword>
<evidence type="ECO:0000256" key="1">
    <source>
        <dbReference type="ARBA" id="ARBA00022553"/>
    </source>
</evidence>
<gene>
    <name evidence="4" type="ORF">EAS64_16015</name>
</gene>
<dbReference type="PANTHER" id="PTHR44591:SF23">
    <property type="entry name" value="CHEY SUBFAMILY"/>
    <property type="match status" value="1"/>
</dbReference>
<protein>
    <submittedName>
        <fullName evidence="4">Response regulator</fullName>
    </submittedName>
</protein>
<evidence type="ECO:0000259" key="3">
    <source>
        <dbReference type="PROSITE" id="PS50110"/>
    </source>
</evidence>
<dbReference type="Pfam" id="PF00072">
    <property type="entry name" value="Response_reg"/>
    <property type="match status" value="1"/>
</dbReference>
<dbReference type="Proteomes" id="UP000460272">
    <property type="component" value="Unassembled WGS sequence"/>
</dbReference>
<organism evidence="4 5">
    <name type="scientific">Trebonia kvetii</name>
    <dbReference type="NCBI Taxonomy" id="2480626"/>
    <lineage>
        <taxon>Bacteria</taxon>
        <taxon>Bacillati</taxon>
        <taxon>Actinomycetota</taxon>
        <taxon>Actinomycetes</taxon>
        <taxon>Streptosporangiales</taxon>
        <taxon>Treboniaceae</taxon>
        <taxon>Trebonia</taxon>
    </lineage>
</organism>
<dbReference type="SUPFAM" id="SSF52172">
    <property type="entry name" value="CheY-like"/>
    <property type="match status" value="1"/>
</dbReference>
<dbReference type="InterPro" id="IPR001789">
    <property type="entry name" value="Sig_transdc_resp-reg_receiver"/>
</dbReference>
<reference evidence="4 5" key="1">
    <citation type="submission" date="2018-11" db="EMBL/GenBank/DDBJ databases">
        <title>Trebonia kvetii gen.nov., sp.nov., a novel acidophilic actinobacterium, and proposal of the new actinobacterial family Treboniaceae fam. nov.</title>
        <authorList>
            <person name="Rapoport D."/>
            <person name="Sagova-Mareckova M."/>
            <person name="Sedlacek I."/>
            <person name="Provaznik J."/>
            <person name="Kralova S."/>
            <person name="Pavlinic D."/>
            <person name="Benes V."/>
            <person name="Kopecky J."/>
        </authorList>
    </citation>
    <scope>NUCLEOTIDE SEQUENCE [LARGE SCALE GENOMIC DNA]</scope>
    <source>
        <strain evidence="4 5">15Tr583</strain>
    </source>
</reference>
<feature type="domain" description="Response regulatory" evidence="3">
    <location>
        <begin position="18"/>
        <end position="135"/>
    </location>
</feature>
<dbReference type="AlphaFoldDB" id="A0A6P2BYD1"/>
<evidence type="ECO:0000313" key="4">
    <source>
        <dbReference type="EMBL" id="TVZ03938.1"/>
    </source>
</evidence>
<evidence type="ECO:0000313" key="5">
    <source>
        <dbReference type="Proteomes" id="UP000460272"/>
    </source>
</evidence>
<proteinExistence type="predicted"/>
<dbReference type="SMART" id="SM00448">
    <property type="entry name" value="REC"/>
    <property type="match status" value="1"/>
</dbReference>
<dbReference type="PROSITE" id="PS50110">
    <property type="entry name" value="RESPONSE_REGULATORY"/>
    <property type="match status" value="1"/>
</dbReference>
<dbReference type="RefSeq" id="WP_145853808.1">
    <property type="nucleotide sequence ID" value="NZ_RPFW01000003.1"/>
</dbReference>
<evidence type="ECO:0000256" key="2">
    <source>
        <dbReference type="PROSITE-ProRule" id="PRU00169"/>
    </source>
</evidence>
<dbReference type="PANTHER" id="PTHR44591">
    <property type="entry name" value="STRESS RESPONSE REGULATOR PROTEIN 1"/>
    <property type="match status" value="1"/>
</dbReference>